<keyword evidence="3" id="KW-1185">Reference proteome</keyword>
<protein>
    <submittedName>
        <fullName evidence="2">Uncharacterized protein</fullName>
    </submittedName>
</protein>
<organism evidence="2 3">
    <name type="scientific">Azorhizobium oxalatiphilum</name>
    <dbReference type="NCBI Taxonomy" id="980631"/>
    <lineage>
        <taxon>Bacteria</taxon>
        <taxon>Pseudomonadati</taxon>
        <taxon>Pseudomonadota</taxon>
        <taxon>Alphaproteobacteria</taxon>
        <taxon>Hyphomicrobiales</taxon>
        <taxon>Xanthobacteraceae</taxon>
        <taxon>Azorhizobium</taxon>
    </lineage>
</organism>
<name>A0A917FLL8_9HYPH</name>
<evidence type="ECO:0000313" key="2">
    <source>
        <dbReference type="EMBL" id="GGF87830.1"/>
    </source>
</evidence>
<feature type="region of interest" description="Disordered" evidence="1">
    <location>
        <begin position="40"/>
        <end position="60"/>
    </location>
</feature>
<dbReference type="RefSeq" id="WP_244644701.1">
    <property type="nucleotide sequence ID" value="NZ_BMCT01000012.1"/>
</dbReference>
<gene>
    <name evidence="2" type="ORF">GCM10007301_54690</name>
</gene>
<evidence type="ECO:0000313" key="3">
    <source>
        <dbReference type="Proteomes" id="UP000606044"/>
    </source>
</evidence>
<dbReference type="Proteomes" id="UP000606044">
    <property type="component" value="Unassembled WGS sequence"/>
</dbReference>
<comment type="caution">
    <text evidence="2">The sequence shown here is derived from an EMBL/GenBank/DDBJ whole genome shotgun (WGS) entry which is preliminary data.</text>
</comment>
<proteinExistence type="predicted"/>
<sequence>MPQSFVRPASAGTRQTRVRGTASAIGITSLAALMLAACTTTPEPSVPQPPPPPQYTSPIPGASLVGRYGLAAYHRPEDAGRTEAQARAQCSNPYIITAGANNGVQMYLADDNKLSDLVSKAAGGPTYIGPPEDPAGGPRDRQVLRWDGKVLVLKWVDTEINGRYGTMVYVRCS</sequence>
<reference evidence="2" key="2">
    <citation type="submission" date="2020-09" db="EMBL/GenBank/DDBJ databases">
        <authorList>
            <person name="Sun Q."/>
            <person name="Sedlacek I."/>
        </authorList>
    </citation>
    <scope>NUCLEOTIDE SEQUENCE</scope>
    <source>
        <strain evidence="2">CCM 7897</strain>
    </source>
</reference>
<reference evidence="2" key="1">
    <citation type="journal article" date="2014" name="Int. J. Syst. Evol. Microbiol.">
        <title>Complete genome sequence of Corynebacterium casei LMG S-19264T (=DSM 44701T), isolated from a smear-ripened cheese.</title>
        <authorList>
            <consortium name="US DOE Joint Genome Institute (JGI-PGF)"/>
            <person name="Walter F."/>
            <person name="Albersmeier A."/>
            <person name="Kalinowski J."/>
            <person name="Ruckert C."/>
        </authorList>
    </citation>
    <scope>NUCLEOTIDE SEQUENCE</scope>
    <source>
        <strain evidence="2">CCM 7897</strain>
    </source>
</reference>
<feature type="compositionally biased region" description="Pro residues" evidence="1">
    <location>
        <begin position="44"/>
        <end position="55"/>
    </location>
</feature>
<accession>A0A917FLL8</accession>
<dbReference type="EMBL" id="BMCT01000012">
    <property type="protein sequence ID" value="GGF87830.1"/>
    <property type="molecule type" value="Genomic_DNA"/>
</dbReference>
<evidence type="ECO:0000256" key="1">
    <source>
        <dbReference type="SAM" id="MobiDB-lite"/>
    </source>
</evidence>
<dbReference type="AlphaFoldDB" id="A0A917FLL8"/>